<protein>
    <submittedName>
        <fullName evidence="3">Fasciclin domain-containing protein</fullName>
    </submittedName>
</protein>
<dbReference type="AlphaFoldDB" id="A0A9E2SBT8"/>
<reference evidence="3" key="1">
    <citation type="submission" date="2021-06" db="EMBL/GenBank/DDBJ databases">
        <authorList>
            <person name="Huq M.A."/>
        </authorList>
    </citation>
    <scope>NUCLEOTIDE SEQUENCE</scope>
    <source>
        <strain evidence="3">MAH-26</strain>
    </source>
</reference>
<evidence type="ECO:0000259" key="2">
    <source>
        <dbReference type="PROSITE" id="PS50213"/>
    </source>
</evidence>
<proteinExistence type="predicted"/>
<name>A0A9E2SBT8_9BACT</name>
<sequence length="151" mass="15337">MKLITRFAILIMCIAIINVSCSSSAGLLSTLASNPNLSGISSLIKSAGGINSILGSKGPYTLLAPTNDALSTLGGNVGSVQDLMKPENKSQLTNMLQQYVVPGNVSADDIKAGNVKNAAGTPLNLGTAALGESMKSSDGGVVYVINKLLGQ</sequence>
<dbReference type="GO" id="GO:0031012">
    <property type="term" value="C:extracellular matrix"/>
    <property type="evidence" value="ECO:0007669"/>
    <property type="project" value="TreeGrafter"/>
</dbReference>
<feature type="domain" description="FAS1" evidence="2">
    <location>
        <begin position="24"/>
        <end position="149"/>
    </location>
</feature>
<organism evidence="3 4">
    <name type="scientific">Pinibacter aurantiacus</name>
    <dbReference type="NCBI Taxonomy" id="2851599"/>
    <lineage>
        <taxon>Bacteria</taxon>
        <taxon>Pseudomonadati</taxon>
        <taxon>Bacteroidota</taxon>
        <taxon>Chitinophagia</taxon>
        <taxon>Chitinophagales</taxon>
        <taxon>Chitinophagaceae</taxon>
        <taxon>Pinibacter</taxon>
    </lineage>
</organism>
<dbReference type="EMBL" id="JAHSPG010000003">
    <property type="protein sequence ID" value="MBV4357025.1"/>
    <property type="molecule type" value="Genomic_DNA"/>
</dbReference>
<feature type="chain" id="PRO_5039096610" evidence="1">
    <location>
        <begin position="26"/>
        <end position="151"/>
    </location>
</feature>
<evidence type="ECO:0000313" key="3">
    <source>
        <dbReference type="EMBL" id="MBV4357025.1"/>
    </source>
</evidence>
<evidence type="ECO:0000313" key="4">
    <source>
        <dbReference type="Proteomes" id="UP000812270"/>
    </source>
</evidence>
<comment type="caution">
    <text evidence="3">The sequence shown here is derived from an EMBL/GenBank/DDBJ whole genome shotgun (WGS) entry which is preliminary data.</text>
</comment>
<dbReference type="Pfam" id="PF02469">
    <property type="entry name" value="Fasciclin"/>
    <property type="match status" value="1"/>
</dbReference>
<dbReference type="InterPro" id="IPR050904">
    <property type="entry name" value="Adhesion/Biosynth-related"/>
</dbReference>
<dbReference type="GO" id="GO:0050839">
    <property type="term" value="F:cell adhesion molecule binding"/>
    <property type="evidence" value="ECO:0007669"/>
    <property type="project" value="TreeGrafter"/>
</dbReference>
<dbReference type="PANTHER" id="PTHR10900">
    <property type="entry name" value="PERIOSTIN-RELATED"/>
    <property type="match status" value="1"/>
</dbReference>
<dbReference type="InterPro" id="IPR000782">
    <property type="entry name" value="FAS1_domain"/>
</dbReference>
<dbReference type="GO" id="GO:0007155">
    <property type="term" value="P:cell adhesion"/>
    <property type="evidence" value="ECO:0007669"/>
    <property type="project" value="TreeGrafter"/>
</dbReference>
<accession>A0A9E2SBT8</accession>
<evidence type="ECO:0000256" key="1">
    <source>
        <dbReference type="SAM" id="SignalP"/>
    </source>
</evidence>
<keyword evidence="4" id="KW-1185">Reference proteome</keyword>
<dbReference type="GO" id="GO:0030198">
    <property type="term" value="P:extracellular matrix organization"/>
    <property type="evidence" value="ECO:0007669"/>
    <property type="project" value="TreeGrafter"/>
</dbReference>
<keyword evidence="1" id="KW-0732">Signal</keyword>
<dbReference type="RefSeq" id="WP_217790649.1">
    <property type="nucleotide sequence ID" value="NZ_JAHSPG010000003.1"/>
</dbReference>
<dbReference type="PANTHER" id="PTHR10900:SF77">
    <property type="entry name" value="FI19380P1"/>
    <property type="match status" value="1"/>
</dbReference>
<dbReference type="GO" id="GO:0005615">
    <property type="term" value="C:extracellular space"/>
    <property type="evidence" value="ECO:0007669"/>
    <property type="project" value="TreeGrafter"/>
</dbReference>
<dbReference type="Proteomes" id="UP000812270">
    <property type="component" value="Unassembled WGS sequence"/>
</dbReference>
<feature type="signal peptide" evidence="1">
    <location>
        <begin position="1"/>
        <end position="25"/>
    </location>
</feature>
<dbReference type="PROSITE" id="PS50213">
    <property type="entry name" value="FAS1"/>
    <property type="match status" value="1"/>
</dbReference>
<gene>
    <name evidence="3" type="ORF">KTO63_07715</name>
</gene>